<sequence length="276" mass="29920">MIFPAIEDWNDAYTNGAHIAGGDAYPGRWAEAAAAFRDGIGAIGSMKLDLSYGAQPRNKLDLFLPTEKPWGLFVFVHGGYWMRFDKSHWSHLAEGAVRRGFAVAMQSYTLCPDIGIAGIAREVAEAVSFAAREVEGPIYLAGHSAGGHLVSRLMAAPALLPEEVQRRIAHVVSISGLHDLRPLMKTTMNETLKIEAVDALAESPALLEPLPSTRITCWVGAAERAEFIRQNALLANVWRGLGAATAEIVEANRHHFDVIEGLTDPRSPLTAALFEA</sequence>
<accession>A0ACC5R6L9</accession>
<protein>
    <submittedName>
        <fullName evidence="1">Alpha/beta hydrolase</fullName>
    </submittedName>
</protein>
<name>A0ACC5R6L9_9HYPH</name>
<comment type="caution">
    <text evidence="1">The sequence shown here is derived from an EMBL/GenBank/DDBJ whole genome shotgun (WGS) entry which is preliminary data.</text>
</comment>
<reference evidence="1" key="1">
    <citation type="submission" date="2021-01" db="EMBL/GenBank/DDBJ databases">
        <authorList>
            <person name="Sun Q."/>
        </authorList>
    </citation>
    <scope>NUCLEOTIDE SEQUENCE</scope>
    <source>
        <strain evidence="1">YIM B02566</strain>
    </source>
</reference>
<organism evidence="1 2">
    <name type="scientific">Taklimakanibacter albus</name>
    <dbReference type="NCBI Taxonomy" id="2800327"/>
    <lineage>
        <taxon>Bacteria</taxon>
        <taxon>Pseudomonadati</taxon>
        <taxon>Pseudomonadota</taxon>
        <taxon>Alphaproteobacteria</taxon>
        <taxon>Hyphomicrobiales</taxon>
        <taxon>Aestuariivirgaceae</taxon>
        <taxon>Taklimakanibacter</taxon>
    </lineage>
</organism>
<keyword evidence="2" id="KW-1185">Reference proteome</keyword>
<gene>
    <name evidence="1" type="ORF">JHL16_17835</name>
</gene>
<dbReference type="Proteomes" id="UP000616151">
    <property type="component" value="Unassembled WGS sequence"/>
</dbReference>
<evidence type="ECO:0000313" key="2">
    <source>
        <dbReference type="Proteomes" id="UP000616151"/>
    </source>
</evidence>
<dbReference type="EMBL" id="JAENHL010000007">
    <property type="protein sequence ID" value="MBK1868218.1"/>
    <property type="molecule type" value="Genomic_DNA"/>
</dbReference>
<keyword evidence="1" id="KW-0378">Hydrolase</keyword>
<evidence type="ECO:0000313" key="1">
    <source>
        <dbReference type="EMBL" id="MBK1868218.1"/>
    </source>
</evidence>
<proteinExistence type="predicted"/>